<dbReference type="InterPro" id="IPR010261">
    <property type="entry name" value="Tir_chaperone"/>
</dbReference>
<name>A0A6H0JIW0_9VIBR</name>
<dbReference type="GO" id="GO:0030254">
    <property type="term" value="P:protein secretion by the type III secretion system"/>
    <property type="evidence" value="ECO:0007669"/>
    <property type="project" value="InterPro"/>
</dbReference>
<dbReference type="AlphaFoldDB" id="A0A6H0JIW0"/>
<accession>A0A6H0JIW0</accession>
<dbReference type="EMBL" id="MN970152">
    <property type="protein sequence ID" value="QIU79818.1"/>
    <property type="molecule type" value="Genomic_DNA"/>
</dbReference>
<protein>
    <submittedName>
        <fullName evidence="1">Type III chaperone</fullName>
    </submittedName>
</protein>
<organism evidence="1">
    <name type="scientific">Vibrio campbellii</name>
    <dbReference type="NCBI Taxonomy" id="680"/>
    <lineage>
        <taxon>Bacteria</taxon>
        <taxon>Pseudomonadati</taxon>
        <taxon>Pseudomonadota</taxon>
        <taxon>Gammaproteobacteria</taxon>
        <taxon>Vibrionales</taxon>
        <taxon>Vibrionaceae</taxon>
        <taxon>Vibrio</taxon>
    </lineage>
</organism>
<dbReference type="OMA" id="DEDDCCH"/>
<dbReference type="RefSeq" id="WP_005426173.1">
    <property type="nucleotide sequence ID" value="NZ_JAAOJB010000071.1"/>
</dbReference>
<dbReference type="Gene3D" id="3.30.1460.10">
    <property type="match status" value="1"/>
</dbReference>
<sequence>MVNGFISTLLNDFAKRCQIETLEFDEEGCCRLIIDNEVAITLRSNEEKLTLIGLISGEKPHPDVYFKHMKAALTKDEPYVCWDDDAGYIGFIHIHQTMLTETYFETSIAQFVDWLKLSASPQEQAAQEQKQTQTIDAAQFATLRV</sequence>
<proteinExistence type="predicted"/>
<dbReference type="SUPFAM" id="SSF69635">
    <property type="entry name" value="Type III secretory system chaperone-like"/>
    <property type="match status" value="1"/>
</dbReference>
<reference evidence="1" key="1">
    <citation type="submission" date="2020-01" db="EMBL/GenBank/DDBJ databases">
        <authorList>
            <person name="Wu C."/>
        </authorList>
    </citation>
    <scope>NUCLEOTIDE SEQUENCE</scope>
    <source>
        <strain evidence="1">A011</strain>
    </source>
</reference>
<evidence type="ECO:0000313" key="1">
    <source>
        <dbReference type="EMBL" id="QIU79818.1"/>
    </source>
</evidence>
<dbReference type="Pfam" id="PF05932">
    <property type="entry name" value="CesT"/>
    <property type="match status" value="1"/>
</dbReference>
<dbReference type="SMR" id="A0A6H0JIW0"/>